<sequence length="152" mass="16286">MMLSMLTVNACSNQPDAPATESMQTSAPSAGNNGTAVQPDAASASQELPENLPEDFPLPEDVQIKLSHSEENEGKKTALLIFTTTQSMDTVSKLYEDYFSSRLGSESAQTIDDKNLIIQGTTKDGKQSWSIIGGSLASQEGTLELNVTWAEL</sequence>
<dbReference type="HOGENOM" id="CLU_1561404_0_0_9"/>
<feature type="compositionally biased region" description="Polar residues" evidence="1">
    <location>
        <begin position="1"/>
        <end position="36"/>
    </location>
</feature>
<dbReference type="EMBL" id="CP009285">
    <property type="protein sequence ID" value="AIQ58130.1"/>
    <property type="molecule type" value="Genomic_DNA"/>
</dbReference>
<reference evidence="2" key="1">
    <citation type="submission" date="2014-08" db="EMBL/GenBank/DDBJ databases">
        <title>Comparative genomics of the Paenibacillus odorifer group.</title>
        <authorList>
            <person name="den Bakker H.C."/>
            <person name="Tsai Y.-C.Y.-C."/>
            <person name="Martin N."/>
            <person name="Korlach J."/>
            <person name="Wiedmann M."/>
        </authorList>
    </citation>
    <scope>NUCLEOTIDE SEQUENCE [LARGE SCALE GENOMIC DNA]</scope>
    <source>
        <strain evidence="2">DSM 13188</strain>
    </source>
</reference>
<dbReference type="AlphaFoldDB" id="A0A089LDF8"/>
<gene>
    <name evidence="2" type="ORF">PBOR_15225</name>
</gene>
<feature type="region of interest" description="Disordered" evidence="1">
    <location>
        <begin position="1"/>
        <end position="57"/>
    </location>
</feature>
<proteinExistence type="predicted"/>
<evidence type="ECO:0000313" key="2">
    <source>
        <dbReference type="EMBL" id="AIQ58130.1"/>
    </source>
</evidence>
<evidence type="ECO:0000313" key="3">
    <source>
        <dbReference type="Proteomes" id="UP000029518"/>
    </source>
</evidence>
<dbReference type="KEGG" id="pbd:PBOR_15225"/>
<organism evidence="2 3">
    <name type="scientific">Paenibacillus borealis</name>
    <dbReference type="NCBI Taxonomy" id="160799"/>
    <lineage>
        <taxon>Bacteria</taxon>
        <taxon>Bacillati</taxon>
        <taxon>Bacillota</taxon>
        <taxon>Bacilli</taxon>
        <taxon>Bacillales</taxon>
        <taxon>Paenibacillaceae</taxon>
        <taxon>Paenibacillus</taxon>
    </lineage>
</organism>
<accession>A0A089LDF8</accession>
<dbReference type="Proteomes" id="UP000029518">
    <property type="component" value="Chromosome"/>
</dbReference>
<evidence type="ECO:0000256" key="1">
    <source>
        <dbReference type="SAM" id="MobiDB-lite"/>
    </source>
</evidence>
<keyword evidence="3" id="KW-1185">Reference proteome</keyword>
<protein>
    <submittedName>
        <fullName evidence="2">Uncharacterized protein</fullName>
    </submittedName>
</protein>
<name>A0A089LDF8_PAEBO</name>